<dbReference type="AlphaFoldDB" id="A0A1A5JH25"/>
<name>A0A1A5JH25_RHILI</name>
<accession>A0A1A5JH25</accession>
<protein>
    <submittedName>
        <fullName evidence="1">Uncharacterized protein</fullName>
    </submittedName>
</protein>
<evidence type="ECO:0000313" key="2">
    <source>
        <dbReference type="Proteomes" id="UP000093748"/>
    </source>
</evidence>
<sequence>MSSHGNVLKLSDLVKPDAALQAAMDLYGVDATTAVAHCALTARYDGREADYRFWCEVFRQLKENNEH</sequence>
<dbReference type="RefSeq" id="WP_051401938.1">
    <property type="nucleotide sequence ID" value="NZ_LZTH01000045.1"/>
</dbReference>
<dbReference type="OrthoDB" id="8100448at2"/>
<organism evidence="1 2">
    <name type="scientific">Rhizobium loti</name>
    <name type="common">Mesorhizobium loti</name>
    <dbReference type="NCBI Taxonomy" id="381"/>
    <lineage>
        <taxon>Bacteria</taxon>
        <taxon>Pseudomonadati</taxon>
        <taxon>Pseudomonadota</taxon>
        <taxon>Alphaproteobacteria</taxon>
        <taxon>Hyphomicrobiales</taxon>
        <taxon>Phyllobacteriaceae</taxon>
        <taxon>Mesorhizobium</taxon>
    </lineage>
</organism>
<gene>
    <name evidence="1" type="ORF">BAE39_12185</name>
</gene>
<reference evidence="2" key="1">
    <citation type="submission" date="2016-06" db="EMBL/GenBank/DDBJ databases">
        <title>NZP2037 Pacbio-Illumina hybrid assembly.</title>
        <authorList>
            <person name="Ramsay J.P."/>
        </authorList>
    </citation>
    <scope>NUCLEOTIDE SEQUENCE [LARGE SCALE GENOMIC DNA]</scope>
    <source>
        <strain evidence="2">R7ANS::ICEMlSym2042</strain>
    </source>
</reference>
<dbReference type="EMBL" id="LZTJ01000012">
    <property type="protein sequence ID" value="OBP76832.1"/>
    <property type="molecule type" value="Genomic_DNA"/>
</dbReference>
<comment type="caution">
    <text evidence="1">The sequence shown here is derived from an EMBL/GenBank/DDBJ whole genome shotgun (WGS) entry which is preliminary data.</text>
</comment>
<dbReference type="Proteomes" id="UP000093748">
    <property type="component" value="Unassembled WGS sequence"/>
</dbReference>
<dbReference type="GeneID" id="66684798"/>
<proteinExistence type="predicted"/>
<evidence type="ECO:0000313" key="1">
    <source>
        <dbReference type="EMBL" id="OBP76832.1"/>
    </source>
</evidence>